<dbReference type="InterPro" id="IPR013762">
    <property type="entry name" value="Integrase-like_cat_sf"/>
</dbReference>
<dbReference type="AlphaFoldDB" id="C0W2E5"/>
<keyword evidence="6" id="KW-1185">Reference proteome</keyword>
<proteinExistence type="inferred from homology"/>
<dbReference type="SUPFAM" id="SSF56349">
    <property type="entry name" value="DNA breaking-rejoining enzymes"/>
    <property type="match status" value="1"/>
</dbReference>
<keyword evidence="3" id="KW-0233">DNA recombination</keyword>
<name>C0W2E5_9ACTO</name>
<protein>
    <submittedName>
        <fullName evidence="5">Site-specific recombinase, phage integrase family</fullName>
    </submittedName>
</protein>
<organism evidence="5 6">
    <name type="scientific">Actinomyces urogenitalis DSM 15434</name>
    <dbReference type="NCBI Taxonomy" id="525246"/>
    <lineage>
        <taxon>Bacteria</taxon>
        <taxon>Bacillati</taxon>
        <taxon>Actinomycetota</taxon>
        <taxon>Actinomycetes</taxon>
        <taxon>Actinomycetales</taxon>
        <taxon>Actinomycetaceae</taxon>
        <taxon>Actinomyces</taxon>
    </lineage>
</organism>
<dbReference type="InterPro" id="IPR010998">
    <property type="entry name" value="Integrase_recombinase_N"/>
</dbReference>
<dbReference type="GO" id="GO:0015074">
    <property type="term" value="P:DNA integration"/>
    <property type="evidence" value="ECO:0007669"/>
    <property type="project" value="InterPro"/>
</dbReference>
<dbReference type="PANTHER" id="PTHR30349:SF64">
    <property type="entry name" value="PROPHAGE INTEGRASE INTD-RELATED"/>
    <property type="match status" value="1"/>
</dbReference>
<dbReference type="Pfam" id="PF00589">
    <property type="entry name" value="Phage_integrase"/>
    <property type="match status" value="1"/>
</dbReference>
<dbReference type="eggNOG" id="COG0582">
    <property type="taxonomic scope" value="Bacteria"/>
</dbReference>
<evidence type="ECO:0000259" key="4">
    <source>
        <dbReference type="PROSITE" id="PS51898"/>
    </source>
</evidence>
<dbReference type="InterPro" id="IPR011010">
    <property type="entry name" value="DNA_brk_join_enz"/>
</dbReference>
<accession>C0W2E5</accession>
<dbReference type="CDD" id="cd00397">
    <property type="entry name" value="DNA_BRE_C"/>
    <property type="match status" value="1"/>
</dbReference>
<evidence type="ECO:0000313" key="5">
    <source>
        <dbReference type="EMBL" id="EEH67048.1"/>
    </source>
</evidence>
<comment type="caution">
    <text evidence="5">The sequence shown here is derived from an EMBL/GenBank/DDBJ whole genome shotgun (WGS) entry which is preliminary data.</text>
</comment>
<comment type="similarity">
    <text evidence="1">Belongs to the 'phage' integrase family.</text>
</comment>
<evidence type="ECO:0000256" key="1">
    <source>
        <dbReference type="ARBA" id="ARBA00008857"/>
    </source>
</evidence>
<dbReference type="InterPro" id="IPR050090">
    <property type="entry name" value="Tyrosine_recombinase_XerCD"/>
</dbReference>
<evidence type="ECO:0000256" key="2">
    <source>
        <dbReference type="ARBA" id="ARBA00023125"/>
    </source>
</evidence>
<gene>
    <name evidence="5" type="ORF">HMPREF0058_0039</name>
</gene>
<feature type="domain" description="Tyr recombinase" evidence="4">
    <location>
        <begin position="82"/>
        <end position="277"/>
    </location>
</feature>
<dbReference type="Gene3D" id="1.10.150.130">
    <property type="match status" value="1"/>
</dbReference>
<dbReference type="GO" id="GO:0003677">
    <property type="term" value="F:DNA binding"/>
    <property type="evidence" value="ECO:0007669"/>
    <property type="project" value="UniProtKB-KW"/>
</dbReference>
<dbReference type="GO" id="GO:0006310">
    <property type="term" value="P:DNA recombination"/>
    <property type="evidence" value="ECO:0007669"/>
    <property type="project" value="UniProtKB-KW"/>
</dbReference>
<keyword evidence="2" id="KW-0238">DNA-binding</keyword>
<dbReference type="InterPro" id="IPR002104">
    <property type="entry name" value="Integrase_catalytic"/>
</dbReference>
<sequence length="316" mass="35112">MRVYVSRLNVHIYPALGDLPLTGLTAKKVQAWYDALPSRSAQINAYRTLRTMLNAAIDSEETALTTNPCKIKGGDTKNVETTERYLFSPAEVQALADAIDERARALVILLADAGLRINEALALRRCDFTHGRQAAFVDVRHSIVREGSTRTLGPTKTKRTRRVQVSPTTADTLTEHIGRFCDDGDNAPIFPSRPGDKIGMQDNSATRFLDKAMADAGIVIPDDKMGGWHAFRHYSATRFGQAGASTSSLMQRYGWRKPEQAMHYQRADSDYERTVLDRMTQEVDAGAPTWKERSDAIKAAKADNVTALADKRRKRA</sequence>
<reference evidence="5 6" key="1">
    <citation type="submission" date="2009-01" db="EMBL/GenBank/DDBJ databases">
        <authorList>
            <person name="Qin X."/>
            <person name="Bachman B."/>
            <person name="Battles P."/>
            <person name="Bell A."/>
            <person name="Bess C."/>
            <person name="Bickham C."/>
            <person name="Chaboub L."/>
            <person name="Chen D."/>
            <person name="Coyle M."/>
            <person name="Deiros D.R."/>
            <person name="Dinh H."/>
            <person name="Forbes L."/>
            <person name="Fowler G."/>
            <person name="Francisco L."/>
            <person name="Fu Q."/>
            <person name="Gubbala S."/>
            <person name="Hale W."/>
            <person name="Han Y."/>
            <person name="Hemphill L."/>
            <person name="Highlander S.K."/>
            <person name="Hirani K."/>
            <person name="Hogues M."/>
            <person name="Jackson L."/>
            <person name="Jakkamsetti A."/>
            <person name="Javaid M."/>
            <person name="Jiang H."/>
            <person name="Korchina V."/>
            <person name="Kovar C."/>
            <person name="Lara F."/>
            <person name="Lee S."/>
            <person name="Mata R."/>
            <person name="Mathew T."/>
            <person name="Moen C."/>
            <person name="Morales K."/>
            <person name="Munidasa M."/>
            <person name="Nazareth L."/>
            <person name="Ngo R."/>
            <person name="Nguyen L."/>
            <person name="Okwuonu G."/>
            <person name="Ongeri F."/>
            <person name="Patil S."/>
            <person name="Petrosino J."/>
            <person name="Pham C."/>
            <person name="Pham P."/>
            <person name="Pu L.-L."/>
            <person name="Puazo M."/>
            <person name="Raj R."/>
            <person name="Reid J."/>
            <person name="Rouhana J."/>
            <person name="Saada N."/>
            <person name="Shang Y."/>
            <person name="Simmons D."/>
            <person name="Thornton R."/>
            <person name="Warren J."/>
            <person name="Weissenberger G."/>
            <person name="Zhang J."/>
            <person name="Zhang L."/>
            <person name="Zhou C."/>
            <person name="Zhu D."/>
            <person name="Muzny D."/>
            <person name="Worley K."/>
            <person name="Gibbs R."/>
        </authorList>
    </citation>
    <scope>NUCLEOTIDE SEQUENCE [LARGE SCALE GENOMIC DNA]</scope>
    <source>
        <strain evidence="5 6">DSM 15434</strain>
    </source>
</reference>
<evidence type="ECO:0000313" key="6">
    <source>
        <dbReference type="Proteomes" id="UP000004778"/>
    </source>
</evidence>
<evidence type="ECO:0000256" key="3">
    <source>
        <dbReference type="ARBA" id="ARBA00023172"/>
    </source>
</evidence>
<dbReference type="PANTHER" id="PTHR30349">
    <property type="entry name" value="PHAGE INTEGRASE-RELATED"/>
    <property type="match status" value="1"/>
</dbReference>
<dbReference type="Proteomes" id="UP000004778">
    <property type="component" value="Unassembled WGS sequence"/>
</dbReference>
<dbReference type="Gene3D" id="1.10.443.10">
    <property type="entry name" value="Intergrase catalytic core"/>
    <property type="match status" value="1"/>
</dbReference>
<dbReference type="PROSITE" id="PS51898">
    <property type="entry name" value="TYR_RECOMBINASE"/>
    <property type="match status" value="1"/>
</dbReference>
<dbReference type="HOGENOM" id="CLU_878892_0_0_11"/>
<dbReference type="EMBL" id="ACFH01000004">
    <property type="protein sequence ID" value="EEH67048.1"/>
    <property type="molecule type" value="Genomic_DNA"/>
</dbReference>